<evidence type="ECO:0000256" key="1">
    <source>
        <dbReference type="SAM" id="MobiDB-lite"/>
    </source>
</evidence>
<name>A0A225W640_9STRA</name>
<organism evidence="2 3">
    <name type="scientific">Phytophthora megakarya</name>
    <dbReference type="NCBI Taxonomy" id="4795"/>
    <lineage>
        <taxon>Eukaryota</taxon>
        <taxon>Sar</taxon>
        <taxon>Stramenopiles</taxon>
        <taxon>Oomycota</taxon>
        <taxon>Peronosporomycetes</taxon>
        <taxon>Peronosporales</taxon>
        <taxon>Peronosporaceae</taxon>
        <taxon>Phytophthora</taxon>
    </lineage>
</organism>
<protein>
    <submittedName>
        <fullName evidence="2">Uncharacterized protein</fullName>
    </submittedName>
</protein>
<feature type="compositionally biased region" description="Basic residues" evidence="1">
    <location>
        <begin position="86"/>
        <end position="108"/>
    </location>
</feature>
<dbReference type="AlphaFoldDB" id="A0A225W640"/>
<comment type="caution">
    <text evidence="2">The sequence shown here is derived from an EMBL/GenBank/DDBJ whole genome shotgun (WGS) entry which is preliminary data.</text>
</comment>
<feature type="region of interest" description="Disordered" evidence="1">
    <location>
        <begin position="81"/>
        <end position="118"/>
    </location>
</feature>
<dbReference type="Proteomes" id="UP000198211">
    <property type="component" value="Unassembled WGS sequence"/>
</dbReference>
<evidence type="ECO:0000313" key="2">
    <source>
        <dbReference type="EMBL" id="OWZ13035.1"/>
    </source>
</evidence>
<reference evidence="3" key="1">
    <citation type="submission" date="2017-03" db="EMBL/GenBank/DDBJ databases">
        <title>Phytopthora megakarya and P. palmivora, two closely related causual agents of cacao black pod achieved similar genome size and gene model numbers by different mechanisms.</title>
        <authorList>
            <person name="Ali S."/>
            <person name="Shao J."/>
            <person name="Larry D.J."/>
            <person name="Kronmiller B."/>
            <person name="Shen D."/>
            <person name="Strem M.D."/>
            <person name="Melnick R.L."/>
            <person name="Guiltinan M.J."/>
            <person name="Tyler B.M."/>
            <person name="Meinhardt L.W."/>
            <person name="Bailey B.A."/>
        </authorList>
    </citation>
    <scope>NUCLEOTIDE SEQUENCE [LARGE SCALE GENOMIC DNA]</scope>
    <source>
        <strain evidence="3">zdho120</strain>
    </source>
</reference>
<dbReference type="EMBL" id="NBNE01001689">
    <property type="protein sequence ID" value="OWZ13035.1"/>
    <property type="molecule type" value="Genomic_DNA"/>
</dbReference>
<proteinExistence type="predicted"/>
<evidence type="ECO:0000313" key="3">
    <source>
        <dbReference type="Proteomes" id="UP000198211"/>
    </source>
</evidence>
<keyword evidence="3" id="KW-1185">Reference proteome</keyword>
<feature type="region of interest" description="Disordered" evidence="1">
    <location>
        <begin position="1"/>
        <end position="20"/>
    </location>
</feature>
<sequence length="154" mass="17123">MGKDAAYLAASKRHGETRDDAVAKQKALGKKKMTKTQEAALEEKKAQEAVVMARAAAATAACAGEKKGRQRVVEEEQLGRDARVVQTKKGKRAASHKTKSRLKKKQKTTTHQNSNPEDEMRMMNAIALLRLLRFQHQVVNFLKLLQLLPIHGTP</sequence>
<accession>A0A225W640</accession>
<gene>
    <name evidence="2" type="ORF">PHMEG_00013715</name>
</gene>